<dbReference type="Gene3D" id="3.40.50.150">
    <property type="entry name" value="Vaccinia Virus protein VP39"/>
    <property type="match status" value="1"/>
</dbReference>
<dbReference type="Pfam" id="PF10294">
    <property type="entry name" value="Methyltransf_16"/>
    <property type="match status" value="1"/>
</dbReference>
<comment type="caution">
    <text evidence="2">The sequence shown here is derived from an EMBL/GenBank/DDBJ whole genome shotgun (WGS) entry which is preliminary data.</text>
</comment>
<organism evidence="2 3">
    <name type="scientific">Stephanodiscus triporus</name>
    <dbReference type="NCBI Taxonomy" id="2934178"/>
    <lineage>
        <taxon>Eukaryota</taxon>
        <taxon>Sar</taxon>
        <taxon>Stramenopiles</taxon>
        <taxon>Ochrophyta</taxon>
        <taxon>Bacillariophyta</taxon>
        <taxon>Coscinodiscophyceae</taxon>
        <taxon>Thalassiosirophycidae</taxon>
        <taxon>Stephanodiscales</taxon>
        <taxon>Stephanodiscaceae</taxon>
        <taxon>Stephanodiscus</taxon>
    </lineage>
</organism>
<dbReference type="SUPFAM" id="SSF53335">
    <property type="entry name" value="S-adenosyl-L-methionine-dependent methyltransferases"/>
    <property type="match status" value="1"/>
</dbReference>
<evidence type="ECO:0000256" key="1">
    <source>
        <dbReference type="SAM" id="MobiDB-lite"/>
    </source>
</evidence>
<evidence type="ECO:0000313" key="2">
    <source>
        <dbReference type="EMBL" id="KAL3785646.1"/>
    </source>
</evidence>
<feature type="region of interest" description="Disordered" evidence="1">
    <location>
        <begin position="91"/>
        <end position="151"/>
    </location>
</feature>
<dbReference type="AlphaFoldDB" id="A0ABD3PEA7"/>
<accession>A0ABD3PEA7</accession>
<evidence type="ECO:0000313" key="3">
    <source>
        <dbReference type="Proteomes" id="UP001530315"/>
    </source>
</evidence>
<keyword evidence="3" id="KW-1185">Reference proteome</keyword>
<name>A0ABD3PEA7_9STRA</name>
<feature type="compositionally biased region" description="Acidic residues" evidence="1">
    <location>
        <begin position="126"/>
        <end position="149"/>
    </location>
</feature>
<sequence>MMRGPHPIASAFFDAHDVELLTATSLATTSSATELPPPGRSRTMVARARGSLGWRTRYSSSSVYPVSILPVEGRRIGREEVEGGASASYNVRQVFPGGSGGGRSSSREGCDVGDVFDSRPPPPPRDDDDDDDDHDDDENDASVGEDDCELGTGATVWPGSIVLLKYLERMAHDPDRENVLMGKTVADLGSGTAIASIASALLGADVVVCTDGCDPVVDLACANIHDAIATLGREGEACRPMHRRCSFRGCEMIARRYLWGEGMEEGWTDFRPDDPLRDDDGNATRDDQCHDISMDGDMKGGATLFDVILGADCIVPKLYPIEPLVEALDELSAPTTVSYLSYEQRHYEHYDPAEEFKRLADLCNLEVEVVPDHEMHPMYPANDIEIWKVTRKGNPCADGIRPMNMGVRKACSALGRRSNHSYLLVGKDS</sequence>
<proteinExistence type="predicted"/>
<dbReference type="PANTHER" id="PTHR14614">
    <property type="entry name" value="HEPATOCELLULAR CARCINOMA-ASSOCIATED ANTIGEN"/>
    <property type="match status" value="1"/>
</dbReference>
<dbReference type="InterPro" id="IPR029063">
    <property type="entry name" value="SAM-dependent_MTases_sf"/>
</dbReference>
<dbReference type="Proteomes" id="UP001530315">
    <property type="component" value="Unassembled WGS sequence"/>
</dbReference>
<dbReference type="InterPro" id="IPR019410">
    <property type="entry name" value="Methyltransf_16"/>
</dbReference>
<protein>
    <submittedName>
        <fullName evidence="2">Uncharacterized protein</fullName>
    </submittedName>
</protein>
<dbReference type="EMBL" id="JALLAZ020000878">
    <property type="protein sequence ID" value="KAL3785646.1"/>
    <property type="molecule type" value="Genomic_DNA"/>
</dbReference>
<reference evidence="2 3" key="1">
    <citation type="submission" date="2024-10" db="EMBL/GenBank/DDBJ databases">
        <title>Updated reference genomes for cyclostephanoid diatoms.</title>
        <authorList>
            <person name="Roberts W.R."/>
            <person name="Alverson A.J."/>
        </authorList>
    </citation>
    <scope>NUCLEOTIDE SEQUENCE [LARGE SCALE GENOMIC DNA]</scope>
    <source>
        <strain evidence="2 3">AJA276-08</strain>
    </source>
</reference>
<gene>
    <name evidence="2" type="ORF">ACHAW5_007647</name>
</gene>